<dbReference type="Gene3D" id="2.60.40.10">
    <property type="entry name" value="Immunoglobulins"/>
    <property type="match status" value="1"/>
</dbReference>
<dbReference type="InterPro" id="IPR041498">
    <property type="entry name" value="Big_6"/>
</dbReference>
<protein>
    <submittedName>
        <fullName evidence="3">Putative outer membrane adhesin like protein</fullName>
    </submittedName>
</protein>
<feature type="compositionally biased region" description="Polar residues" evidence="1">
    <location>
        <begin position="137"/>
        <end position="160"/>
    </location>
</feature>
<dbReference type="InterPro" id="IPR013783">
    <property type="entry name" value="Ig-like_fold"/>
</dbReference>
<gene>
    <name evidence="3" type="ORF">NCTC10005_02528</name>
</gene>
<evidence type="ECO:0000313" key="3">
    <source>
        <dbReference type="EMBL" id="STQ09805.1"/>
    </source>
</evidence>
<proteinExistence type="predicted"/>
<dbReference type="Pfam" id="PF17936">
    <property type="entry name" value="Big_6"/>
    <property type="match status" value="1"/>
</dbReference>
<dbReference type="EMBL" id="UGJB01000004">
    <property type="protein sequence ID" value="STQ09805.1"/>
    <property type="molecule type" value="Genomic_DNA"/>
</dbReference>
<feature type="region of interest" description="Disordered" evidence="1">
    <location>
        <begin position="122"/>
        <end position="160"/>
    </location>
</feature>
<dbReference type="AlphaFoldDB" id="A0A377LTV0"/>
<organism evidence="3 4">
    <name type="scientific">Enterobacter cloacae</name>
    <dbReference type="NCBI Taxonomy" id="550"/>
    <lineage>
        <taxon>Bacteria</taxon>
        <taxon>Pseudomonadati</taxon>
        <taxon>Pseudomonadota</taxon>
        <taxon>Gammaproteobacteria</taxon>
        <taxon>Enterobacterales</taxon>
        <taxon>Enterobacteriaceae</taxon>
        <taxon>Enterobacter</taxon>
        <taxon>Enterobacter cloacae complex</taxon>
    </lineage>
</organism>
<reference evidence="3 4" key="1">
    <citation type="submission" date="2018-06" db="EMBL/GenBank/DDBJ databases">
        <authorList>
            <consortium name="Pathogen Informatics"/>
            <person name="Doyle S."/>
        </authorList>
    </citation>
    <scope>NUCLEOTIDE SEQUENCE [LARGE SCALE GENOMIC DNA]</scope>
    <source>
        <strain evidence="3 4">NCTC10005</strain>
    </source>
</reference>
<name>A0A377LTV0_ENTCL</name>
<evidence type="ECO:0000259" key="2">
    <source>
        <dbReference type="Pfam" id="PF17936"/>
    </source>
</evidence>
<evidence type="ECO:0000256" key="1">
    <source>
        <dbReference type="SAM" id="MobiDB-lite"/>
    </source>
</evidence>
<feature type="domain" description="Bacterial Ig" evidence="2">
    <location>
        <begin position="89"/>
        <end position="159"/>
    </location>
</feature>
<accession>A0A377LTV0</accession>
<evidence type="ECO:0000313" key="4">
    <source>
        <dbReference type="Proteomes" id="UP000255106"/>
    </source>
</evidence>
<sequence length="160" mass="16434">MVDSGPPPGRPPMNLLPPLTSCLPHPEVMQAARPSGPGYWVALSLRVASRRRQAPAVAAVGMTMMTTAATRHADKPFRSGYHSAECAVRLQFSPDGKTVSGTAEPGSTITLKDADGNVIGTGKTGSDGKFTIDLGTPLTNGEQITATATDSSGNTSPGTT</sequence>
<dbReference type="Proteomes" id="UP000255106">
    <property type="component" value="Unassembled WGS sequence"/>
</dbReference>